<evidence type="ECO:0000313" key="3">
    <source>
        <dbReference type="Proteomes" id="UP001596540"/>
    </source>
</evidence>
<dbReference type="RefSeq" id="WP_379870103.1">
    <property type="nucleotide sequence ID" value="NZ_JBHTBH010000003.1"/>
</dbReference>
<evidence type="ECO:0000256" key="1">
    <source>
        <dbReference type="SAM" id="MobiDB-lite"/>
    </source>
</evidence>
<organism evidence="2 3">
    <name type="scientific">Marinactinospora rubrisoli</name>
    <dbReference type="NCBI Taxonomy" id="2715399"/>
    <lineage>
        <taxon>Bacteria</taxon>
        <taxon>Bacillati</taxon>
        <taxon>Actinomycetota</taxon>
        <taxon>Actinomycetes</taxon>
        <taxon>Streptosporangiales</taxon>
        <taxon>Nocardiopsidaceae</taxon>
        <taxon>Marinactinospora</taxon>
    </lineage>
</organism>
<evidence type="ECO:0000313" key="2">
    <source>
        <dbReference type="EMBL" id="MFC7327679.1"/>
    </source>
</evidence>
<proteinExistence type="predicted"/>
<dbReference type="Proteomes" id="UP001596540">
    <property type="component" value="Unassembled WGS sequence"/>
</dbReference>
<dbReference type="EMBL" id="JBHTBH010000003">
    <property type="protein sequence ID" value="MFC7327679.1"/>
    <property type="molecule type" value="Genomic_DNA"/>
</dbReference>
<feature type="region of interest" description="Disordered" evidence="1">
    <location>
        <begin position="108"/>
        <end position="137"/>
    </location>
</feature>
<name>A0ABW2KEW7_9ACTN</name>
<accession>A0ABW2KEW7</accession>
<sequence length="137" mass="15822">MVAEETVTVEEIAERYSVSWWTVSTRWTQDPTWPESVGRKGNAKLYLARQVEAWIEGRRLTRPPEAPIFTRDPDELIDRPTIVQESGLAKGTIYANFSQGLLVPKEGHALRGNTKVRRRGDIADQLRKRNTYRKKRT</sequence>
<feature type="compositionally biased region" description="Basic residues" evidence="1">
    <location>
        <begin position="128"/>
        <end position="137"/>
    </location>
</feature>
<reference evidence="3" key="1">
    <citation type="journal article" date="2019" name="Int. J. Syst. Evol. Microbiol.">
        <title>The Global Catalogue of Microorganisms (GCM) 10K type strain sequencing project: providing services to taxonomists for standard genome sequencing and annotation.</title>
        <authorList>
            <consortium name="The Broad Institute Genomics Platform"/>
            <consortium name="The Broad Institute Genome Sequencing Center for Infectious Disease"/>
            <person name="Wu L."/>
            <person name="Ma J."/>
        </authorList>
    </citation>
    <scope>NUCLEOTIDE SEQUENCE [LARGE SCALE GENOMIC DNA]</scope>
    <source>
        <strain evidence="3">CGMCC 4.7382</strain>
    </source>
</reference>
<protein>
    <submittedName>
        <fullName evidence="2">Uncharacterized protein</fullName>
    </submittedName>
</protein>
<comment type="caution">
    <text evidence="2">The sequence shown here is derived from an EMBL/GenBank/DDBJ whole genome shotgun (WGS) entry which is preliminary data.</text>
</comment>
<keyword evidence="3" id="KW-1185">Reference proteome</keyword>
<gene>
    <name evidence="2" type="ORF">ACFQRF_07970</name>
</gene>